<keyword evidence="8" id="KW-1185">Reference proteome</keyword>
<dbReference type="PIRSF" id="PIRSF000521">
    <property type="entry name" value="Transaminase_4ab_Lys_Orn"/>
    <property type="match status" value="1"/>
</dbReference>
<evidence type="ECO:0000313" key="7">
    <source>
        <dbReference type="EMBL" id="EIJ43778.1"/>
    </source>
</evidence>
<dbReference type="GO" id="GO:0008483">
    <property type="term" value="F:transaminase activity"/>
    <property type="evidence" value="ECO:0007669"/>
    <property type="project" value="UniProtKB-KW"/>
</dbReference>
<evidence type="ECO:0000256" key="4">
    <source>
        <dbReference type="ARBA" id="ARBA00022679"/>
    </source>
</evidence>
<dbReference type="InterPro" id="IPR015424">
    <property type="entry name" value="PyrdxlP-dep_Trfase"/>
</dbReference>
<evidence type="ECO:0000256" key="6">
    <source>
        <dbReference type="RuleBase" id="RU003560"/>
    </source>
</evidence>
<dbReference type="AlphaFoldDB" id="I3CJI5"/>
<dbReference type="GO" id="GO:0030170">
    <property type="term" value="F:pyridoxal phosphate binding"/>
    <property type="evidence" value="ECO:0007669"/>
    <property type="project" value="InterPro"/>
</dbReference>
<reference evidence="7 8" key="1">
    <citation type="submission" date="2011-11" db="EMBL/GenBank/DDBJ databases">
        <title>Improved High-Quality Draft sequence of Beggiatoa alba B18lD.</title>
        <authorList>
            <consortium name="US DOE Joint Genome Institute"/>
            <person name="Lucas S."/>
            <person name="Han J."/>
            <person name="Lapidus A."/>
            <person name="Cheng J.-F."/>
            <person name="Goodwin L."/>
            <person name="Pitluck S."/>
            <person name="Peters L."/>
            <person name="Mikhailova N."/>
            <person name="Held B."/>
            <person name="Detter J.C."/>
            <person name="Han C."/>
            <person name="Tapia R."/>
            <person name="Land M."/>
            <person name="Hauser L."/>
            <person name="Kyrpides N."/>
            <person name="Ivanova N."/>
            <person name="Pagani I."/>
            <person name="Samuel K."/>
            <person name="Teske A."/>
            <person name="Mueller J."/>
            <person name="Woyke T."/>
        </authorList>
    </citation>
    <scope>NUCLEOTIDE SEQUENCE [LARGE SCALE GENOMIC DNA]</scope>
    <source>
        <strain evidence="7 8">B18LD</strain>
    </source>
</reference>
<dbReference type="SUPFAM" id="SSF53383">
    <property type="entry name" value="PLP-dependent transferases"/>
    <property type="match status" value="1"/>
</dbReference>
<dbReference type="RefSeq" id="WP_002691256.1">
    <property type="nucleotide sequence ID" value="NZ_JH600070.1"/>
</dbReference>
<dbReference type="HOGENOM" id="CLU_016922_4_3_6"/>
<keyword evidence="4 7" id="KW-0808">Transferase</keyword>
<keyword evidence="5 6" id="KW-0663">Pyridoxal phosphate</keyword>
<dbReference type="eggNOG" id="COG0161">
    <property type="taxonomic scope" value="Bacteria"/>
</dbReference>
<evidence type="ECO:0000256" key="5">
    <source>
        <dbReference type="ARBA" id="ARBA00022898"/>
    </source>
</evidence>
<comment type="cofactor">
    <cofactor evidence="1">
        <name>pyridoxal 5'-phosphate</name>
        <dbReference type="ChEBI" id="CHEBI:597326"/>
    </cofactor>
</comment>
<dbReference type="PROSITE" id="PS00600">
    <property type="entry name" value="AA_TRANSFER_CLASS_3"/>
    <property type="match status" value="1"/>
</dbReference>
<evidence type="ECO:0000256" key="1">
    <source>
        <dbReference type="ARBA" id="ARBA00001933"/>
    </source>
</evidence>
<evidence type="ECO:0000256" key="2">
    <source>
        <dbReference type="ARBA" id="ARBA00008954"/>
    </source>
</evidence>
<dbReference type="Proteomes" id="UP000005744">
    <property type="component" value="Unassembled WGS sequence"/>
</dbReference>
<keyword evidence="3 7" id="KW-0032">Aminotransferase</keyword>
<dbReference type="EMBL" id="JH600070">
    <property type="protein sequence ID" value="EIJ43778.1"/>
    <property type="molecule type" value="Genomic_DNA"/>
</dbReference>
<evidence type="ECO:0000313" key="8">
    <source>
        <dbReference type="Proteomes" id="UP000005744"/>
    </source>
</evidence>
<dbReference type="CDD" id="cd00610">
    <property type="entry name" value="OAT_like"/>
    <property type="match status" value="1"/>
</dbReference>
<dbReference type="Gene3D" id="3.40.640.10">
    <property type="entry name" value="Type I PLP-dependent aspartate aminotransferase-like (Major domain)"/>
    <property type="match status" value="1"/>
</dbReference>
<dbReference type="PANTHER" id="PTHR43094">
    <property type="entry name" value="AMINOTRANSFERASE"/>
    <property type="match status" value="1"/>
</dbReference>
<dbReference type="STRING" id="395493.BegalDRAFT_2950"/>
<dbReference type="OrthoDB" id="9801052at2"/>
<dbReference type="InterPro" id="IPR015421">
    <property type="entry name" value="PyrdxlP-dep_Trfase_major"/>
</dbReference>
<dbReference type="PANTHER" id="PTHR43094:SF1">
    <property type="entry name" value="AMINOTRANSFERASE CLASS-III"/>
    <property type="match status" value="1"/>
</dbReference>
<gene>
    <name evidence="7" type="ORF">BegalDRAFT_2950</name>
</gene>
<accession>I3CJI5</accession>
<protein>
    <submittedName>
        <fullName evidence="7">Adenosylmethionine-8-amino-7-oxononanoate aminotransferase</fullName>
    </submittedName>
</protein>
<dbReference type="InterPro" id="IPR005814">
    <property type="entry name" value="Aminotrans_3"/>
</dbReference>
<sequence>MSQTTPLENHWMPFTPNRDFKARPRLTVKAAGMYYWSEAGTQLLDASAGLFCCAAGHCRPEITAAIQQQAQTLDYVPHFQSAHPLSFTLAEKLAKLLPTGLDRIFFTNSGSESIDTAIKIAIAYFQAKGQGARQRFISRERAYHGVNIGGTALGGMTNNRRIFGGVGLPQVAHLRHTWLAENKFTLGQPEQGKELAEDLQRFITLYGAENIAACFVEPIAGSTGVLVPPKGYLERLREICTQYGILLIFDEVITGFGRTGKAFAADSFGVTPDIITMAKALTNGAVPMGAVAVKRDIYDTIVNHAPEGVTEFFHGYTYSGHPLACAAAHATLDIYQQEKLFERASELSAYFLETVFNSLHDLPIITDIRGYGLLAGFDLAPTAQAGMRGAMLQKELFWSGMHLKTTGDAGIISPALIIEKTQIDQLCQLLRDVLKRF</sequence>
<proteinExistence type="inferred from homology"/>
<comment type="similarity">
    <text evidence="2 6">Belongs to the class-III pyridoxal-phosphate-dependent aminotransferase family.</text>
</comment>
<dbReference type="Gene3D" id="3.90.1150.10">
    <property type="entry name" value="Aspartate Aminotransferase, domain 1"/>
    <property type="match status" value="1"/>
</dbReference>
<evidence type="ECO:0000256" key="3">
    <source>
        <dbReference type="ARBA" id="ARBA00022576"/>
    </source>
</evidence>
<dbReference type="Pfam" id="PF00202">
    <property type="entry name" value="Aminotran_3"/>
    <property type="match status" value="1"/>
</dbReference>
<dbReference type="FunFam" id="3.40.640.10:FF:000014">
    <property type="entry name" value="Adenosylmethionine-8-amino-7-oxononanoate aminotransferase, probable"/>
    <property type="match status" value="1"/>
</dbReference>
<dbReference type="InterPro" id="IPR015422">
    <property type="entry name" value="PyrdxlP-dep_Trfase_small"/>
</dbReference>
<dbReference type="InterPro" id="IPR049704">
    <property type="entry name" value="Aminotrans_3_PPA_site"/>
</dbReference>
<name>I3CJI5_9GAMM</name>
<organism evidence="7 8">
    <name type="scientific">Beggiatoa alba B18LD</name>
    <dbReference type="NCBI Taxonomy" id="395493"/>
    <lineage>
        <taxon>Bacteria</taxon>
        <taxon>Pseudomonadati</taxon>
        <taxon>Pseudomonadota</taxon>
        <taxon>Gammaproteobacteria</taxon>
        <taxon>Thiotrichales</taxon>
        <taxon>Thiotrichaceae</taxon>
        <taxon>Beggiatoa</taxon>
    </lineage>
</organism>